<keyword evidence="5" id="KW-1185">Reference proteome</keyword>
<feature type="compositionally biased region" description="Polar residues" evidence="1">
    <location>
        <begin position="59"/>
        <end position="76"/>
    </location>
</feature>
<protein>
    <submittedName>
        <fullName evidence="4">Uncharacterized protein</fullName>
    </submittedName>
</protein>
<dbReference type="Pfam" id="PF23403">
    <property type="entry name" value="LTI65_LTI78_N"/>
    <property type="match status" value="1"/>
</dbReference>
<comment type="caution">
    <text evidence="4">The sequence shown here is derived from an EMBL/GenBank/DDBJ whole genome shotgun (WGS) entry which is preliminary data.</text>
</comment>
<evidence type="ECO:0000313" key="5">
    <source>
        <dbReference type="Proteomes" id="UP001370490"/>
    </source>
</evidence>
<organism evidence="4 5">
    <name type="scientific">Dillenia turbinata</name>
    <dbReference type="NCBI Taxonomy" id="194707"/>
    <lineage>
        <taxon>Eukaryota</taxon>
        <taxon>Viridiplantae</taxon>
        <taxon>Streptophyta</taxon>
        <taxon>Embryophyta</taxon>
        <taxon>Tracheophyta</taxon>
        <taxon>Spermatophyta</taxon>
        <taxon>Magnoliopsida</taxon>
        <taxon>eudicotyledons</taxon>
        <taxon>Gunneridae</taxon>
        <taxon>Pentapetalae</taxon>
        <taxon>Dilleniales</taxon>
        <taxon>Dilleniaceae</taxon>
        <taxon>Dillenia</taxon>
    </lineage>
</organism>
<gene>
    <name evidence="4" type="ORF">RJ641_008723</name>
</gene>
<sequence length="288" mass="31300">MTVRADGEAKIEPAENSRLYASSSPSALKGHDLEEYHIQQNRRSVIAKVRDKAKRWKQNLANKKNNSGGDNPTPSWGVSLEDDEDEEDDKDPEYLGAPMYESELAPEGLKESARQHPRANPVISKNHTLPSIVKTRGEQPKEGSPGAGKTETITEIVAPAYISVSEAANIVTSKPQGITMTSSSSPRPKEDAACGEQAALDRGVSVKEYLMHKFEPGEGEKALSQVITEAISPRKAPADVGYMEKVRGAVTSFLRPEAVSPSINNPKATKSYHHPTTSTTTTNFYEGN</sequence>
<dbReference type="PANTHER" id="PTHR33836">
    <property type="entry name" value="LOW-TEMPERATURE-INDUCED 65 KDA PROTEIN-RELATED"/>
    <property type="match status" value="1"/>
</dbReference>
<name>A0AAN8V8N7_9MAGN</name>
<evidence type="ECO:0000259" key="3">
    <source>
        <dbReference type="Pfam" id="PF23403"/>
    </source>
</evidence>
<dbReference type="AlphaFoldDB" id="A0AAN8V8N7"/>
<dbReference type="Pfam" id="PF23399">
    <property type="entry name" value="LTI65_PGEED"/>
    <property type="match status" value="1"/>
</dbReference>
<feature type="compositionally biased region" description="Basic and acidic residues" evidence="1">
    <location>
        <begin position="1"/>
        <end position="15"/>
    </location>
</feature>
<accession>A0AAN8V8N7</accession>
<proteinExistence type="predicted"/>
<feature type="domain" description="LTI65/LTI78 PGEED repeat" evidence="2">
    <location>
        <begin position="201"/>
        <end position="231"/>
    </location>
</feature>
<evidence type="ECO:0000313" key="4">
    <source>
        <dbReference type="EMBL" id="KAK6927004.1"/>
    </source>
</evidence>
<feature type="region of interest" description="Disordered" evidence="1">
    <location>
        <begin position="1"/>
        <end position="26"/>
    </location>
</feature>
<feature type="region of interest" description="Disordered" evidence="1">
    <location>
        <begin position="259"/>
        <end position="288"/>
    </location>
</feature>
<feature type="compositionally biased region" description="Acidic residues" evidence="1">
    <location>
        <begin position="80"/>
        <end position="91"/>
    </location>
</feature>
<dbReference type="PANTHER" id="PTHR33836:SF7">
    <property type="entry name" value="LOW-TEMPERATURE-INDUCED PROTEIN"/>
    <property type="match status" value="1"/>
</dbReference>
<evidence type="ECO:0000256" key="1">
    <source>
        <dbReference type="SAM" id="MobiDB-lite"/>
    </source>
</evidence>
<reference evidence="4 5" key="1">
    <citation type="submission" date="2023-12" db="EMBL/GenBank/DDBJ databases">
        <title>A high-quality genome assembly for Dillenia turbinata (Dilleniales).</title>
        <authorList>
            <person name="Chanderbali A."/>
        </authorList>
    </citation>
    <scope>NUCLEOTIDE SEQUENCE [LARGE SCALE GENOMIC DNA]</scope>
    <source>
        <strain evidence="4">LSX21</strain>
        <tissue evidence="4">Leaf</tissue>
    </source>
</reference>
<dbReference type="InterPro" id="IPR056605">
    <property type="entry name" value="LTI65_LTI78_N"/>
</dbReference>
<dbReference type="InterPro" id="IPR037491">
    <property type="entry name" value="LTI78/LTI65"/>
</dbReference>
<feature type="domain" description="LTI65/LTI78 N-terminal" evidence="3">
    <location>
        <begin position="40"/>
        <end position="103"/>
    </location>
</feature>
<dbReference type="GO" id="GO:0009737">
    <property type="term" value="P:response to abscisic acid"/>
    <property type="evidence" value="ECO:0007669"/>
    <property type="project" value="InterPro"/>
</dbReference>
<feature type="region of interest" description="Disordered" evidence="1">
    <location>
        <begin position="50"/>
        <end position="151"/>
    </location>
</feature>
<evidence type="ECO:0000259" key="2">
    <source>
        <dbReference type="Pfam" id="PF23399"/>
    </source>
</evidence>
<dbReference type="EMBL" id="JBAMMX010000015">
    <property type="protein sequence ID" value="KAK6927004.1"/>
    <property type="molecule type" value="Genomic_DNA"/>
</dbReference>
<dbReference type="Proteomes" id="UP001370490">
    <property type="component" value="Unassembled WGS sequence"/>
</dbReference>
<dbReference type="InterPro" id="IPR057059">
    <property type="entry name" value="LTI65/LTI78_PGEED"/>
</dbReference>